<comment type="caution">
    <text evidence="1">The sequence shown here is derived from an EMBL/GenBank/DDBJ whole genome shotgun (WGS) entry which is preliminary data.</text>
</comment>
<protein>
    <submittedName>
        <fullName evidence="1">Uncharacterized protein</fullName>
    </submittedName>
</protein>
<reference evidence="2" key="1">
    <citation type="journal article" date="2019" name="Int. J. Syst. Evol. Microbiol.">
        <title>The Global Catalogue of Microorganisms (GCM) 10K type strain sequencing project: providing services to taxonomists for standard genome sequencing and annotation.</title>
        <authorList>
            <consortium name="The Broad Institute Genomics Platform"/>
            <consortium name="The Broad Institute Genome Sequencing Center for Infectious Disease"/>
            <person name="Wu L."/>
            <person name="Ma J."/>
        </authorList>
    </citation>
    <scope>NUCLEOTIDE SEQUENCE [LARGE SCALE GENOMIC DNA]</scope>
    <source>
        <strain evidence="2">KCTC 52094</strain>
    </source>
</reference>
<dbReference type="EMBL" id="JBHRTN010000008">
    <property type="protein sequence ID" value="MFC3125379.1"/>
    <property type="molecule type" value="Genomic_DNA"/>
</dbReference>
<evidence type="ECO:0000313" key="2">
    <source>
        <dbReference type="Proteomes" id="UP001595593"/>
    </source>
</evidence>
<name>A0ABV7G1B2_9PROT</name>
<dbReference type="RefSeq" id="WP_379596008.1">
    <property type="nucleotide sequence ID" value="NZ_JBHRTN010000008.1"/>
</dbReference>
<evidence type="ECO:0000313" key="1">
    <source>
        <dbReference type="EMBL" id="MFC3125379.1"/>
    </source>
</evidence>
<keyword evidence="2" id="KW-1185">Reference proteome</keyword>
<organism evidence="1 2">
    <name type="scientific">Teichococcus globiformis</name>
    <dbReference type="NCBI Taxonomy" id="2307229"/>
    <lineage>
        <taxon>Bacteria</taxon>
        <taxon>Pseudomonadati</taxon>
        <taxon>Pseudomonadota</taxon>
        <taxon>Alphaproteobacteria</taxon>
        <taxon>Acetobacterales</taxon>
        <taxon>Roseomonadaceae</taxon>
        <taxon>Roseomonas</taxon>
    </lineage>
</organism>
<gene>
    <name evidence="1" type="ORF">ACFOD4_09920</name>
</gene>
<accession>A0ABV7G1B2</accession>
<dbReference type="Proteomes" id="UP001595593">
    <property type="component" value="Unassembled WGS sequence"/>
</dbReference>
<proteinExistence type="predicted"/>
<sequence>MRDRPARVWNLARHGIRAKPVTYPPARIAGRELDILILVELGLTFE</sequence>